<dbReference type="InterPro" id="IPR036388">
    <property type="entry name" value="WH-like_DNA-bd_sf"/>
</dbReference>
<dbReference type="RefSeq" id="WP_308449051.1">
    <property type="nucleotide sequence ID" value="NZ_JAJEQC010000005.1"/>
</dbReference>
<dbReference type="Pfam" id="PF13730">
    <property type="entry name" value="HTH_36"/>
    <property type="match status" value="1"/>
</dbReference>
<evidence type="ECO:0000256" key="1">
    <source>
        <dbReference type="SAM" id="MobiDB-lite"/>
    </source>
</evidence>
<proteinExistence type="predicted"/>
<sequence>MNDFYATLDLNISSLTPRSVKLLAFLQAHADKEGVSFWSKRKTCEALGISESTYARALRELTRAGLVEVKPRFDENGRQRSNTYRVVNTKGLKYRADMDDVEKLHHREVKVYSQIMLQIGEDSWAISRRSLADACGCSMRSVSRLVAALRDKGILCVRAEDRSFMGNKGQSFNRFRRYKPAELLLLRCILLMLLSSLNTPVVKCDTPMNPYPQLQFLCLIKEKGYTVFRVYRKNRVNRKNQLYRKYKRAKVALCGGERNIMTEIIYAKPQYKQSRMPGKELCWRVPEDMPLKNEKWALVPCKEHLYLVEILRKEWVEDNIAEQYRRVYAIGSTREELKPPIGRVHLIDADRIDMPGEVSYHAVENSKLSKPDVMELLQYPIGVTLETGGRYRVFLGAYRFWYLRECLHWTKIPCYVYKIKRQIRDPRERRRREIHRRQQAAESPRIRLQLYENYYKLLKGMKDAGEIKGGLQTRLMQLLGVSERTVRIYKQLSEQLTGREKQRLMRGKLPFVQARAIAAERNQKAAMLPDFEKAEKTKDKNLPAGSGE</sequence>
<dbReference type="Proteomes" id="UP001199424">
    <property type="component" value="Unassembled WGS sequence"/>
</dbReference>
<dbReference type="InterPro" id="IPR018335">
    <property type="entry name" value="Tscrpt_reg_HTH_Crp-type_CS"/>
</dbReference>
<dbReference type="EMBL" id="JAJEQC010000005">
    <property type="protein sequence ID" value="MCC2136590.1"/>
    <property type="molecule type" value="Genomic_DNA"/>
</dbReference>
<accession>A0AAE3AGY4</accession>
<name>A0AAE3AGY4_9FIRM</name>
<dbReference type="GO" id="GO:0003700">
    <property type="term" value="F:DNA-binding transcription factor activity"/>
    <property type="evidence" value="ECO:0007669"/>
    <property type="project" value="InterPro"/>
</dbReference>
<dbReference type="SUPFAM" id="SSF46785">
    <property type="entry name" value="Winged helix' DNA-binding domain"/>
    <property type="match status" value="1"/>
</dbReference>
<feature type="compositionally biased region" description="Basic and acidic residues" evidence="1">
    <location>
        <begin position="530"/>
        <end position="541"/>
    </location>
</feature>
<dbReference type="AlphaFoldDB" id="A0AAE3AGY4"/>
<keyword evidence="3" id="KW-1185">Reference proteome</keyword>
<feature type="region of interest" description="Disordered" evidence="1">
    <location>
        <begin position="528"/>
        <end position="548"/>
    </location>
</feature>
<evidence type="ECO:0000313" key="2">
    <source>
        <dbReference type="EMBL" id="MCC2136590.1"/>
    </source>
</evidence>
<evidence type="ECO:0000313" key="3">
    <source>
        <dbReference type="Proteomes" id="UP001199424"/>
    </source>
</evidence>
<organism evidence="2 3">
    <name type="scientific">Hominenteromicrobium mulieris</name>
    <dbReference type="NCBI Taxonomy" id="2885357"/>
    <lineage>
        <taxon>Bacteria</taxon>
        <taxon>Bacillati</taxon>
        <taxon>Bacillota</taxon>
        <taxon>Clostridia</taxon>
        <taxon>Eubacteriales</taxon>
        <taxon>Oscillospiraceae</taxon>
        <taxon>Hominenteromicrobium</taxon>
    </lineage>
</organism>
<reference evidence="2" key="1">
    <citation type="submission" date="2021-10" db="EMBL/GenBank/DDBJ databases">
        <title>Anaerobic single-cell dispensing facilitates the cultivation of human gut bacteria.</title>
        <authorList>
            <person name="Afrizal A."/>
        </authorList>
    </citation>
    <scope>NUCLEOTIDE SEQUENCE</scope>
    <source>
        <strain evidence="2">CLA-AA-H250</strain>
    </source>
</reference>
<dbReference type="PROSITE" id="PS00042">
    <property type="entry name" value="HTH_CRP_1"/>
    <property type="match status" value="1"/>
</dbReference>
<gene>
    <name evidence="2" type="ORF">LKD31_06125</name>
</gene>
<dbReference type="InterPro" id="IPR036390">
    <property type="entry name" value="WH_DNA-bd_sf"/>
</dbReference>
<comment type="caution">
    <text evidence="2">The sequence shown here is derived from an EMBL/GenBank/DDBJ whole genome shotgun (WGS) entry which is preliminary data.</text>
</comment>
<dbReference type="Gene3D" id="1.10.10.10">
    <property type="entry name" value="Winged helix-like DNA-binding domain superfamily/Winged helix DNA-binding domain"/>
    <property type="match status" value="1"/>
</dbReference>
<protein>
    <submittedName>
        <fullName evidence="2">Helix-turn-helix domain-containing protein</fullName>
    </submittedName>
</protein>